<dbReference type="PROSITE" id="PS52016">
    <property type="entry name" value="TONB_DEPENDENT_REC_3"/>
    <property type="match status" value="1"/>
</dbReference>
<evidence type="ECO:0000256" key="7">
    <source>
        <dbReference type="PROSITE-ProRule" id="PRU01360"/>
    </source>
</evidence>
<dbReference type="InterPro" id="IPR023996">
    <property type="entry name" value="TonB-dep_OMP_SusC/RagA"/>
</dbReference>
<evidence type="ECO:0000256" key="2">
    <source>
        <dbReference type="ARBA" id="ARBA00022448"/>
    </source>
</evidence>
<keyword evidence="3 7" id="KW-1134">Transmembrane beta strand</keyword>
<evidence type="ECO:0000256" key="3">
    <source>
        <dbReference type="ARBA" id="ARBA00022452"/>
    </source>
</evidence>
<dbReference type="NCBIfam" id="TIGR04056">
    <property type="entry name" value="OMP_RagA_SusC"/>
    <property type="match status" value="1"/>
</dbReference>
<dbReference type="AlphaFoldDB" id="A0A1H8RQ61"/>
<keyword evidence="5 7" id="KW-0472">Membrane</keyword>
<keyword evidence="9" id="KW-0732">Signal</keyword>
<comment type="subcellular location">
    <subcellularLocation>
        <location evidence="1 7">Cell outer membrane</location>
        <topology evidence="1 7">Multi-pass membrane protein</topology>
    </subcellularLocation>
</comment>
<evidence type="ECO:0000256" key="5">
    <source>
        <dbReference type="ARBA" id="ARBA00023136"/>
    </source>
</evidence>
<feature type="region of interest" description="Disordered" evidence="8">
    <location>
        <begin position="33"/>
        <end position="53"/>
    </location>
</feature>
<evidence type="ECO:0000259" key="10">
    <source>
        <dbReference type="Pfam" id="PF07715"/>
    </source>
</evidence>
<dbReference type="STRING" id="604089.SAMN04487942_0127"/>
<dbReference type="Gene3D" id="2.40.170.20">
    <property type="entry name" value="TonB-dependent receptor, beta-barrel domain"/>
    <property type="match status" value="1"/>
</dbReference>
<comment type="similarity">
    <text evidence="7">Belongs to the TonB-dependent receptor family.</text>
</comment>
<dbReference type="GO" id="GO:0009279">
    <property type="term" value="C:cell outer membrane"/>
    <property type="evidence" value="ECO:0007669"/>
    <property type="project" value="UniProtKB-SubCell"/>
</dbReference>
<sequence length="1033" mass="113853">MKKISVYRSWKPFIYPLILGIYLNSISPTLAHNPSPNNNNNNNNNNKERPQTKRSAVVPLWQYKQQNQINGTITDGTSPLPGVTISIKGKRNNTVNSDFNGQYTLTATATDTLMISFIGFKSATIPINGRKTVNIQLREDITSLQEVRVNAGYYTVKESERTGSISKITAKDIETQPVNNPLAAMQGRMSGVNIIQSTGIPGGGFSIQIRGINSIRSDGNEPLYVVNGLPYSSQSLGDSTIASTAILGVTNPLNNLNPADIESIVVLKDADATAIYGSRGANGVVLITTKKGKAGETKFNINASTTVGKVTSTLDLMHTPQYLAMRAEAFTNDGITQYPADAYDINGTWDQNRYTDWKKELIGGTAYINNVQASVSGGNPNTQYLLSATYRKETTVFPGESNYSRGVVHSSITHKSADKRFNLNFSADYSSDKNTLPGRDLTARAYALAPNAPALYDAAGNLNWEEGTFDNPLAYLQATYLNSMQNLIANTLLSYQILPRLELKTSLGYNNTSVSQSYTRPTSIFNPFDTSTHEASLYLSSGNGKSWIIEPQLSYEKSWGKIAMNFLIGTTFQNQKTTQLAQSGSGFTSDALINNLDAATRVSVLNHKVVEYNYTAAFARLNLNFKEKYFINLTARRDGSSRFGPENRFASFGAIGAAWLVSNESFLKNNEVLSFAKFRSSYGITGNDQIGDYQYLDTYEVSRYLYDGVVGLTPARLFNPNFGWETNKKIEAAIELGFLNDNIFLTAAYFKNQSSSQLVGVPLPGTTGFASIQSNLDATVQNTGFELELRTVNFRKKDFSWTTTLNLTVPKNKLMAFPNLESSTYANSLVVGESLFINKVFNHTGIDPNSGAYTFQDYNGDGQITFDSDRQKVVDTAPKYYGGFGNQLSYKNWGFDFLFQYVKQQGKNYLYSSSLAGTFTNQPAEIGNHFPLNGTGAIAQQYTTGDNSAVVDAFYNFIESDAAFSDASFIRLKSVNLSYTIPSAWSKTFTGRVYLQTQNLFTFTHYRGADPENQSTITVPPLRQFTLGFQLGF</sequence>
<keyword evidence="12" id="KW-1185">Reference proteome</keyword>
<dbReference type="RefSeq" id="WP_091174342.1">
    <property type="nucleotide sequence ID" value="NZ_FODN01000013.1"/>
</dbReference>
<dbReference type="InterPro" id="IPR036942">
    <property type="entry name" value="Beta-barrel_TonB_sf"/>
</dbReference>
<dbReference type="InterPro" id="IPR039426">
    <property type="entry name" value="TonB-dep_rcpt-like"/>
</dbReference>
<feature type="signal peptide" evidence="9">
    <location>
        <begin position="1"/>
        <end position="31"/>
    </location>
</feature>
<dbReference type="InterPro" id="IPR012910">
    <property type="entry name" value="Plug_dom"/>
</dbReference>
<evidence type="ECO:0000256" key="9">
    <source>
        <dbReference type="SAM" id="SignalP"/>
    </source>
</evidence>
<feature type="domain" description="TonB-dependent receptor plug" evidence="10">
    <location>
        <begin position="159"/>
        <end position="284"/>
    </location>
</feature>
<dbReference type="InterPro" id="IPR037066">
    <property type="entry name" value="Plug_dom_sf"/>
</dbReference>
<feature type="chain" id="PRO_5011440260" evidence="9">
    <location>
        <begin position="32"/>
        <end position="1033"/>
    </location>
</feature>
<evidence type="ECO:0000313" key="12">
    <source>
        <dbReference type="Proteomes" id="UP000198657"/>
    </source>
</evidence>
<dbReference type="SUPFAM" id="SSF56935">
    <property type="entry name" value="Porins"/>
    <property type="match status" value="1"/>
</dbReference>
<gene>
    <name evidence="11" type="ORF">SAMN04487942_0127</name>
</gene>
<dbReference type="NCBIfam" id="TIGR04057">
    <property type="entry name" value="SusC_RagA_signa"/>
    <property type="match status" value="1"/>
</dbReference>
<evidence type="ECO:0000313" key="11">
    <source>
        <dbReference type="EMBL" id="SEO68427.1"/>
    </source>
</evidence>
<dbReference type="Gene3D" id="2.170.130.10">
    <property type="entry name" value="TonB-dependent receptor, plug domain"/>
    <property type="match status" value="1"/>
</dbReference>
<evidence type="ECO:0000256" key="6">
    <source>
        <dbReference type="ARBA" id="ARBA00023237"/>
    </source>
</evidence>
<protein>
    <submittedName>
        <fullName evidence="11">TonB-linked outer membrane protein, SusC/RagA family</fullName>
    </submittedName>
</protein>
<name>A0A1H8RQ61_9FLAO</name>
<dbReference type="OrthoDB" id="9768177at2"/>
<accession>A0A1H8RQ61</accession>
<organism evidence="11 12">
    <name type="scientific">Flavobacterium sinopsychrotolerans</name>
    <dbReference type="NCBI Taxonomy" id="604089"/>
    <lineage>
        <taxon>Bacteria</taxon>
        <taxon>Pseudomonadati</taxon>
        <taxon>Bacteroidota</taxon>
        <taxon>Flavobacteriia</taxon>
        <taxon>Flavobacteriales</taxon>
        <taxon>Flavobacteriaceae</taxon>
        <taxon>Flavobacterium</taxon>
    </lineage>
</organism>
<keyword evidence="6 7" id="KW-0998">Cell outer membrane</keyword>
<proteinExistence type="inferred from homology"/>
<dbReference type="Pfam" id="PF13715">
    <property type="entry name" value="CarbopepD_reg_2"/>
    <property type="match status" value="1"/>
</dbReference>
<dbReference type="SUPFAM" id="SSF49464">
    <property type="entry name" value="Carboxypeptidase regulatory domain-like"/>
    <property type="match status" value="1"/>
</dbReference>
<keyword evidence="4 7" id="KW-0812">Transmembrane</keyword>
<dbReference type="Pfam" id="PF07715">
    <property type="entry name" value="Plug"/>
    <property type="match status" value="1"/>
</dbReference>
<evidence type="ECO:0000256" key="8">
    <source>
        <dbReference type="SAM" id="MobiDB-lite"/>
    </source>
</evidence>
<keyword evidence="2 7" id="KW-0813">Transport</keyword>
<evidence type="ECO:0000256" key="4">
    <source>
        <dbReference type="ARBA" id="ARBA00022692"/>
    </source>
</evidence>
<dbReference type="Gene3D" id="2.60.40.1120">
    <property type="entry name" value="Carboxypeptidase-like, regulatory domain"/>
    <property type="match status" value="1"/>
</dbReference>
<reference evidence="12" key="1">
    <citation type="submission" date="2016-10" db="EMBL/GenBank/DDBJ databases">
        <authorList>
            <person name="Varghese N."/>
            <person name="Submissions S."/>
        </authorList>
    </citation>
    <scope>NUCLEOTIDE SEQUENCE [LARGE SCALE GENOMIC DNA]</scope>
    <source>
        <strain evidence="12">CGMCC 1.8704</strain>
    </source>
</reference>
<dbReference type="Proteomes" id="UP000198657">
    <property type="component" value="Unassembled WGS sequence"/>
</dbReference>
<dbReference type="InterPro" id="IPR023997">
    <property type="entry name" value="TonB-dep_OMP_SusC/RagA_CS"/>
</dbReference>
<dbReference type="InterPro" id="IPR008969">
    <property type="entry name" value="CarboxyPept-like_regulatory"/>
</dbReference>
<dbReference type="EMBL" id="FODN01000013">
    <property type="protein sequence ID" value="SEO68427.1"/>
    <property type="molecule type" value="Genomic_DNA"/>
</dbReference>
<evidence type="ECO:0000256" key="1">
    <source>
        <dbReference type="ARBA" id="ARBA00004571"/>
    </source>
</evidence>